<dbReference type="OrthoDB" id="5375264at2759"/>
<organism evidence="2 3">
    <name type="scientific">Ascosphaera apis ARSEF 7405</name>
    <dbReference type="NCBI Taxonomy" id="392613"/>
    <lineage>
        <taxon>Eukaryota</taxon>
        <taxon>Fungi</taxon>
        <taxon>Dikarya</taxon>
        <taxon>Ascomycota</taxon>
        <taxon>Pezizomycotina</taxon>
        <taxon>Eurotiomycetes</taxon>
        <taxon>Eurotiomycetidae</taxon>
        <taxon>Onygenales</taxon>
        <taxon>Ascosphaeraceae</taxon>
        <taxon>Ascosphaera</taxon>
    </lineage>
</organism>
<dbReference type="AlphaFoldDB" id="A0A167V511"/>
<protein>
    <submittedName>
        <fullName evidence="2">Uncharacterized protein</fullName>
    </submittedName>
</protein>
<dbReference type="EMBL" id="AZGZ01000040">
    <property type="protein sequence ID" value="KZZ87055.1"/>
    <property type="molecule type" value="Genomic_DNA"/>
</dbReference>
<keyword evidence="3" id="KW-1185">Reference proteome</keyword>
<dbReference type="Proteomes" id="UP000242877">
    <property type="component" value="Unassembled WGS sequence"/>
</dbReference>
<proteinExistence type="predicted"/>
<evidence type="ECO:0000313" key="3">
    <source>
        <dbReference type="Proteomes" id="UP000242877"/>
    </source>
</evidence>
<name>A0A167V511_9EURO</name>
<gene>
    <name evidence="2" type="ORF">AAP_06001</name>
</gene>
<sequence length="175" mass="19728">MPTSVCGFIAINSPSKKDEPEEDETIKDQPITPSSSSKKRQRSKIADEAAPSPKRKAVPTSLAEASEADKLLIHMKDVEGKSWPEIRKAWDSMTGEVSGVDMIRKRYKKMKTNFAVVDERDVPQLIEIKKEVETKFESEKWNRIAESLHAKGGPKYDAGVVMKLFKDRIKQGLCH</sequence>
<reference evidence="2 3" key="1">
    <citation type="journal article" date="2016" name="Genome Biol. Evol.">
        <title>Divergent and convergent evolution of fungal pathogenicity.</title>
        <authorList>
            <person name="Shang Y."/>
            <person name="Xiao G."/>
            <person name="Zheng P."/>
            <person name="Cen K."/>
            <person name="Zhan S."/>
            <person name="Wang C."/>
        </authorList>
    </citation>
    <scope>NUCLEOTIDE SEQUENCE [LARGE SCALE GENOMIC DNA]</scope>
    <source>
        <strain evidence="2 3">ARSEF 7405</strain>
    </source>
</reference>
<feature type="region of interest" description="Disordered" evidence="1">
    <location>
        <begin position="1"/>
        <end position="62"/>
    </location>
</feature>
<evidence type="ECO:0000313" key="2">
    <source>
        <dbReference type="EMBL" id="KZZ87055.1"/>
    </source>
</evidence>
<accession>A0A167V511</accession>
<comment type="caution">
    <text evidence="2">The sequence shown here is derived from an EMBL/GenBank/DDBJ whole genome shotgun (WGS) entry which is preliminary data.</text>
</comment>
<dbReference type="VEuPathDB" id="FungiDB:AAP_06001"/>
<evidence type="ECO:0000256" key="1">
    <source>
        <dbReference type="SAM" id="MobiDB-lite"/>
    </source>
</evidence>